<comment type="caution">
    <text evidence="1">The sequence shown here is derived from an EMBL/GenBank/DDBJ whole genome shotgun (WGS) entry which is preliminary data.</text>
</comment>
<dbReference type="EMBL" id="MU155251">
    <property type="protein sequence ID" value="KAF9477781.1"/>
    <property type="molecule type" value="Genomic_DNA"/>
</dbReference>
<reference evidence="1" key="1">
    <citation type="submission" date="2020-11" db="EMBL/GenBank/DDBJ databases">
        <authorList>
            <consortium name="DOE Joint Genome Institute"/>
            <person name="Ahrendt S."/>
            <person name="Riley R."/>
            <person name="Andreopoulos W."/>
            <person name="Labutti K."/>
            <person name="Pangilinan J."/>
            <person name="Ruiz-Duenas F.J."/>
            <person name="Barrasa J.M."/>
            <person name="Sanchez-Garcia M."/>
            <person name="Camarero S."/>
            <person name="Miyauchi S."/>
            <person name="Serrano A."/>
            <person name="Linde D."/>
            <person name="Babiker R."/>
            <person name="Drula E."/>
            <person name="Ayuso-Fernandez I."/>
            <person name="Pacheco R."/>
            <person name="Padilla G."/>
            <person name="Ferreira P."/>
            <person name="Barriuso J."/>
            <person name="Kellner H."/>
            <person name="Castanera R."/>
            <person name="Alfaro M."/>
            <person name="Ramirez L."/>
            <person name="Pisabarro A.G."/>
            <person name="Kuo A."/>
            <person name="Tritt A."/>
            <person name="Lipzen A."/>
            <person name="He G."/>
            <person name="Yan M."/>
            <person name="Ng V."/>
            <person name="Cullen D."/>
            <person name="Martin F."/>
            <person name="Rosso M.-N."/>
            <person name="Henrissat B."/>
            <person name="Hibbett D."/>
            <person name="Martinez A.T."/>
            <person name="Grigoriev I.V."/>
        </authorList>
    </citation>
    <scope>NUCLEOTIDE SEQUENCE</scope>
    <source>
        <strain evidence="1">CIRM-BRFM 674</strain>
    </source>
</reference>
<name>A0A9P5Z1J5_9AGAR</name>
<evidence type="ECO:0000313" key="2">
    <source>
        <dbReference type="Proteomes" id="UP000807469"/>
    </source>
</evidence>
<proteinExistence type="predicted"/>
<gene>
    <name evidence="1" type="ORF">BDN70DRAFT_880799</name>
</gene>
<dbReference type="Proteomes" id="UP000807469">
    <property type="component" value="Unassembled WGS sequence"/>
</dbReference>
<accession>A0A9P5Z1J5</accession>
<organism evidence="1 2">
    <name type="scientific">Pholiota conissans</name>
    <dbReference type="NCBI Taxonomy" id="109636"/>
    <lineage>
        <taxon>Eukaryota</taxon>
        <taxon>Fungi</taxon>
        <taxon>Dikarya</taxon>
        <taxon>Basidiomycota</taxon>
        <taxon>Agaricomycotina</taxon>
        <taxon>Agaricomycetes</taxon>
        <taxon>Agaricomycetidae</taxon>
        <taxon>Agaricales</taxon>
        <taxon>Agaricineae</taxon>
        <taxon>Strophariaceae</taxon>
        <taxon>Pholiota</taxon>
    </lineage>
</organism>
<keyword evidence="2" id="KW-1185">Reference proteome</keyword>
<dbReference type="AlphaFoldDB" id="A0A9P5Z1J5"/>
<protein>
    <submittedName>
        <fullName evidence="1">Uncharacterized protein</fullName>
    </submittedName>
</protein>
<sequence>MPFSTDTSWPPGLLKMFEACRNKPEDYCFYGPYDKLLNYCFGDNFNFYVLPQNSLENDRMMDFGLNNFAAFLFVVDRERRPVLIAEIKDPKWETSANYRFEADKQLRHWISFWADYCVLPSLWGLSLLGTSVRVYSDDFATRYITPLYQRRPCEDCLIPKEFLKDEWNMDILSQEGFDKMKKIVEDIAAAAAL</sequence>
<evidence type="ECO:0000313" key="1">
    <source>
        <dbReference type="EMBL" id="KAF9477781.1"/>
    </source>
</evidence>
<dbReference type="OrthoDB" id="3255221at2759"/>